<gene>
    <name evidence="4" type="ORF">SEVIR_5G473766v2</name>
</gene>
<dbReference type="GO" id="GO:0003723">
    <property type="term" value="F:RNA binding"/>
    <property type="evidence" value="ECO:0007669"/>
    <property type="project" value="InterPro"/>
</dbReference>
<keyword evidence="1" id="KW-0677">Repeat</keyword>
<dbReference type="Gene3D" id="1.25.40.10">
    <property type="entry name" value="Tetratricopeptide repeat domain"/>
    <property type="match status" value="3"/>
</dbReference>
<dbReference type="EMBL" id="CM016556">
    <property type="protein sequence ID" value="TKW19068.1"/>
    <property type="molecule type" value="Genomic_DNA"/>
</dbReference>
<evidence type="ECO:0000256" key="3">
    <source>
        <dbReference type="PROSITE-ProRule" id="PRU00708"/>
    </source>
</evidence>
<dbReference type="InterPro" id="IPR011990">
    <property type="entry name" value="TPR-like_helical_dom_sf"/>
</dbReference>
<reference evidence="4" key="1">
    <citation type="submission" date="2019-03" db="EMBL/GenBank/DDBJ databases">
        <title>WGS assembly of Setaria viridis.</title>
        <authorList>
            <person name="Huang P."/>
            <person name="Jenkins J."/>
            <person name="Grimwood J."/>
            <person name="Barry K."/>
            <person name="Healey A."/>
            <person name="Mamidi S."/>
            <person name="Sreedasyam A."/>
            <person name="Shu S."/>
            <person name="Feldman M."/>
            <person name="Wu J."/>
            <person name="Yu Y."/>
            <person name="Chen C."/>
            <person name="Johnson J."/>
            <person name="Rokhsar D."/>
            <person name="Baxter I."/>
            <person name="Schmutz J."/>
            <person name="Brutnell T."/>
            <person name="Kellogg E."/>
        </authorList>
    </citation>
    <scope>NUCLEOTIDE SEQUENCE [LARGE SCALE GENOMIC DNA]</scope>
</reference>
<evidence type="ECO:0008006" key="6">
    <source>
        <dbReference type="Google" id="ProtNLM"/>
    </source>
</evidence>
<evidence type="ECO:0000313" key="4">
    <source>
        <dbReference type="EMBL" id="TKW19068.1"/>
    </source>
</evidence>
<dbReference type="PANTHER" id="PTHR47926:SF347">
    <property type="entry name" value="PENTATRICOPEPTIDE REPEAT-CONTAINING PROTEIN"/>
    <property type="match status" value="1"/>
</dbReference>
<sequence length="316" mass="34927">MYVKAGDLECTRKMFERIPDRNVVSWTSMLSGCVQNGFAAHGLFLFNEMRCESMQPSEYTMASALAACAALRSLHQGRWIHGSVIKHGLIYNSFISAALLDMYVKCGEVEDARRMFDELSYLDIVLWTTMIVGYAQNGNPLDALQLFLDKKFASIVPNSVTMATVLSASSQLRDLSLGRSIHGIAVRLGVVDYDVVVNALVDMYAKCQAVLEANRIFGRILNKDVVTWNSMIAGYAENSMGDDALMLFKQMRLQGASPDATSLVNALSASVCLGDPLMGKSFHRCQCKQMLVFGELFSMDVGSIQGYSLEKKLSRE</sequence>
<organism evidence="4 5">
    <name type="scientific">Setaria viridis</name>
    <name type="common">Green bristlegrass</name>
    <name type="synonym">Setaria italica subsp. viridis</name>
    <dbReference type="NCBI Taxonomy" id="4556"/>
    <lineage>
        <taxon>Eukaryota</taxon>
        <taxon>Viridiplantae</taxon>
        <taxon>Streptophyta</taxon>
        <taxon>Embryophyta</taxon>
        <taxon>Tracheophyta</taxon>
        <taxon>Spermatophyta</taxon>
        <taxon>Magnoliopsida</taxon>
        <taxon>Liliopsida</taxon>
        <taxon>Poales</taxon>
        <taxon>Poaceae</taxon>
        <taxon>PACMAD clade</taxon>
        <taxon>Panicoideae</taxon>
        <taxon>Panicodae</taxon>
        <taxon>Paniceae</taxon>
        <taxon>Cenchrinae</taxon>
        <taxon>Setaria</taxon>
    </lineage>
</organism>
<dbReference type="Pfam" id="PF13041">
    <property type="entry name" value="PPR_2"/>
    <property type="match status" value="2"/>
</dbReference>
<dbReference type="AlphaFoldDB" id="A0A4U6URQ5"/>
<dbReference type="NCBIfam" id="TIGR00756">
    <property type="entry name" value="PPR"/>
    <property type="match status" value="3"/>
</dbReference>
<dbReference type="FunFam" id="1.25.40.10:FF:000309">
    <property type="entry name" value="Pentatricopeptide repeat-containing protein, chloroplastic"/>
    <property type="match status" value="1"/>
</dbReference>
<dbReference type="InterPro" id="IPR002885">
    <property type="entry name" value="PPR_rpt"/>
</dbReference>
<accession>A0A4U6URQ5</accession>
<keyword evidence="5" id="KW-1185">Reference proteome</keyword>
<dbReference type="OMA" id="IDACAIF"/>
<feature type="repeat" description="PPR" evidence="3">
    <location>
        <begin position="123"/>
        <end position="157"/>
    </location>
</feature>
<dbReference type="Gramene" id="TKW19068">
    <property type="protein sequence ID" value="TKW19068"/>
    <property type="gene ID" value="SEVIR_5G473766v2"/>
</dbReference>
<dbReference type="InterPro" id="IPR046960">
    <property type="entry name" value="PPR_At4g14850-like_plant"/>
</dbReference>
<feature type="repeat" description="PPR" evidence="3">
    <location>
        <begin position="224"/>
        <end position="258"/>
    </location>
</feature>
<keyword evidence="2" id="KW-0809">Transit peptide</keyword>
<name>A0A4U6URQ5_SETVI</name>
<dbReference type="Pfam" id="PF01535">
    <property type="entry name" value="PPR"/>
    <property type="match status" value="2"/>
</dbReference>
<dbReference type="PROSITE" id="PS51257">
    <property type="entry name" value="PROKAR_LIPOPROTEIN"/>
    <property type="match status" value="1"/>
</dbReference>
<evidence type="ECO:0000313" key="5">
    <source>
        <dbReference type="Proteomes" id="UP000298652"/>
    </source>
</evidence>
<dbReference type="GO" id="GO:0009451">
    <property type="term" value="P:RNA modification"/>
    <property type="evidence" value="ECO:0007669"/>
    <property type="project" value="InterPro"/>
</dbReference>
<dbReference type="PROSITE" id="PS51375">
    <property type="entry name" value="PPR"/>
    <property type="match status" value="3"/>
</dbReference>
<evidence type="ECO:0000256" key="1">
    <source>
        <dbReference type="ARBA" id="ARBA00022737"/>
    </source>
</evidence>
<protein>
    <recommendedName>
        <fullName evidence="6">Pentatricopeptide repeat-containing protein</fullName>
    </recommendedName>
</protein>
<dbReference type="FunFam" id="1.25.40.10:FF:000555">
    <property type="entry name" value="Pentatricopeptide repeat-containing protein"/>
    <property type="match status" value="1"/>
</dbReference>
<feature type="repeat" description="PPR" evidence="3">
    <location>
        <begin position="22"/>
        <end position="56"/>
    </location>
</feature>
<dbReference type="Proteomes" id="UP000298652">
    <property type="component" value="Chromosome 5"/>
</dbReference>
<evidence type="ECO:0000256" key="2">
    <source>
        <dbReference type="ARBA" id="ARBA00022946"/>
    </source>
</evidence>
<dbReference type="PANTHER" id="PTHR47926">
    <property type="entry name" value="PENTATRICOPEPTIDE REPEAT-CONTAINING PROTEIN"/>
    <property type="match status" value="1"/>
</dbReference>
<proteinExistence type="predicted"/>